<dbReference type="Proteomes" id="UP001278188">
    <property type="component" value="Unassembled WGS sequence"/>
</dbReference>
<name>A0ABU3WFQ0_9GAMM</name>
<keyword evidence="2" id="KW-1185">Reference proteome</keyword>
<proteinExistence type="predicted"/>
<evidence type="ECO:0000313" key="2">
    <source>
        <dbReference type="Proteomes" id="UP001278188"/>
    </source>
</evidence>
<sequence length="141" mass="16264">MNKGDRISVEFISESATEFSGTKIEGTGTVDRFDNGYVYGQLDNGQPFMCPEQFVCVINQDAETEFRKWIEALPEYQTLIFRHGERLFIRCDGQYEILTIRLARRLWVIIEGHRFVINALGETITKYQEVERGGSEVDLDS</sequence>
<reference evidence="1 2" key="1">
    <citation type="submission" date="2023-06" db="EMBL/GenBank/DDBJ databases">
        <title>Genomic Analysis of Acinetobacter Strains Recovered from South Australian Aquatic Samples provides Insights into the Circulation of Antibiotic Resistance determinants in the Environment.</title>
        <authorList>
            <person name="Tobin L."/>
            <person name="Jarocki V.M."/>
            <person name="Kenyon J."/>
            <person name="Drigo B."/>
            <person name="Donner E."/>
            <person name="Djordjevic S.P."/>
            <person name="Hamidian M."/>
        </authorList>
    </citation>
    <scope>NUCLEOTIDE SEQUENCE [LARGE SCALE GENOMIC DNA]</scope>
    <source>
        <strain evidence="1 2">SAAc652</strain>
    </source>
</reference>
<evidence type="ECO:0000313" key="1">
    <source>
        <dbReference type="EMBL" id="MDV2468878.1"/>
    </source>
</evidence>
<organism evidence="1 2">
    <name type="scientific">Acinetobacter chinensis</name>
    <dbReference type="NCBI Taxonomy" id="2004650"/>
    <lineage>
        <taxon>Bacteria</taxon>
        <taxon>Pseudomonadati</taxon>
        <taxon>Pseudomonadota</taxon>
        <taxon>Gammaproteobacteria</taxon>
        <taxon>Moraxellales</taxon>
        <taxon>Moraxellaceae</taxon>
        <taxon>Acinetobacter</taxon>
    </lineage>
</organism>
<protein>
    <submittedName>
        <fullName evidence="1">Uncharacterized protein</fullName>
    </submittedName>
</protein>
<gene>
    <name evidence="1" type="ORF">QR674_07760</name>
</gene>
<comment type="caution">
    <text evidence="1">The sequence shown here is derived from an EMBL/GenBank/DDBJ whole genome shotgun (WGS) entry which is preliminary data.</text>
</comment>
<dbReference type="RefSeq" id="WP_317083259.1">
    <property type="nucleotide sequence ID" value="NZ_JASVDY010000002.1"/>
</dbReference>
<dbReference type="EMBL" id="JASVDY010000002">
    <property type="protein sequence ID" value="MDV2468878.1"/>
    <property type="molecule type" value="Genomic_DNA"/>
</dbReference>
<accession>A0ABU3WFQ0</accession>